<gene>
    <name evidence="2" type="ORF">BDN70DRAFT_585417</name>
</gene>
<evidence type="ECO:0000313" key="3">
    <source>
        <dbReference type="Proteomes" id="UP000807469"/>
    </source>
</evidence>
<sequence length="803" mass="89101">MQCAWPKFARPAVRGFARPLLNQHNRIGIHSASWPAFLRLTVPPKNPIRQLQRRYTALQTSPATSLPGTPPGPHQAGQFESPVLESAGEETYPDQIISSAEVGRTAAQAIRFSIQQDNLGAAFLIIQSWYHARHPNSPLHAQKMSFLGDPTGNLIPFGKSVTSRLPAHSLLHALIRNGEVEKASQLVQGMISMGTRVKSRSLEAALKGFENHASSSPPNNLSSLIPLKSLDSTLIRPHMSHNAHITGGALRILQAARRSGGRSTGRMYRYLIALCIINGEIILASLLFGVLLRDWQAREKAKAAAATAAATILSSEPSELPEYVAQAPAPQSQELKSMCNYISWNFSQPHVNDESSKLAFSASLQALANLANDMDEKRLSVNLEPLIVAMYNCPRTTQMVWVSQNSMPPRRVEAYTYFHDVLERLISSLPDREREQEQIRFINGPPKYNIPQPLEPVNHLTYNALLHYSLRHQRSIDSARFVLTNMLERLEDALRVRQIQAKKGMTSILDRAAKDFPSGEVEALMKEVGLTPVTLAELLNVPEGRPLNTYALSARIALLVSKGEIQTIIDALPTILPGLFPPPAPKGTPRVVAIRAANKWREDSLEKAVKLGPVVFTALLNALRKNGSTGLAESVFVYGLEAEKKSFDLDVSREKERAGTRRILVRPWCLPVHAYTTMIQAYDNERRRRSLQKPYAKGWGLTLEGTSRPGHTSDDGSDPVRRDVLARRMILETYHLMMAASQKIATRLKKLEELVQAGMKASLDGATKQKLDIKIVLGLGQGKNDFNPPEPDIWFFESLLDIF</sequence>
<feature type="transmembrane region" description="Helical" evidence="1">
    <location>
        <begin position="267"/>
        <end position="292"/>
    </location>
</feature>
<keyword evidence="1" id="KW-0472">Membrane</keyword>
<keyword evidence="1" id="KW-0812">Transmembrane</keyword>
<keyword evidence="1" id="KW-1133">Transmembrane helix</keyword>
<evidence type="ECO:0000313" key="2">
    <source>
        <dbReference type="EMBL" id="KAF9480817.1"/>
    </source>
</evidence>
<organism evidence="2 3">
    <name type="scientific">Pholiota conissans</name>
    <dbReference type="NCBI Taxonomy" id="109636"/>
    <lineage>
        <taxon>Eukaryota</taxon>
        <taxon>Fungi</taxon>
        <taxon>Dikarya</taxon>
        <taxon>Basidiomycota</taxon>
        <taxon>Agaricomycotina</taxon>
        <taxon>Agaricomycetes</taxon>
        <taxon>Agaricomycetidae</taxon>
        <taxon>Agaricales</taxon>
        <taxon>Agaricineae</taxon>
        <taxon>Strophariaceae</taxon>
        <taxon>Pholiota</taxon>
    </lineage>
</organism>
<accession>A0A9P6CVJ5</accession>
<name>A0A9P6CVJ5_9AGAR</name>
<comment type="caution">
    <text evidence="2">The sequence shown here is derived from an EMBL/GenBank/DDBJ whole genome shotgun (WGS) entry which is preliminary data.</text>
</comment>
<proteinExistence type="predicted"/>
<dbReference type="EMBL" id="MU155188">
    <property type="protein sequence ID" value="KAF9480817.1"/>
    <property type="molecule type" value="Genomic_DNA"/>
</dbReference>
<dbReference type="Proteomes" id="UP000807469">
    <property type="component" value="Unassembled WGS sequence"/>
</dbReference>
<evidence type="ECO:0000256" key="1">
    <source>
        <dbReference type="SAM" id="Phobius"/>
    </source>
</evidence>
<protein>
    <submittedName>
        <fullName evidence="2">Uncharacterized protein</fullName>
    </submittedName>
</protein>
<dbReference type="OrthoDB" id="2554293at2759"/>
<reference evidence="2" key="1">
    <citation type="submission" date="2020-11" db="EMBL/GenBank/DDBJ databases">
        <authorList>
            <consortium name="DOE Joint Genome Institute"/>
            <person name="Ahrendt S."/>
            <person name="Riley R."/>
            <person name="Andreopoulos W."/>
            <person name="Labutti K."/>
            <person name="Pangilinan J."/>
            <person name="Ruiz-Duenas F.J."/>
            <person name="Barrasa J.M."/>
            <person name="Sanchez-Garcia M."/>
            <person name="Camarero S."/>
            <person name="Miyauchi S."/>
            <person name="Serrano A."/>
            <person name="Linde D."/>
            <person name="Babiker R."/>
            <person name="Drula E."/>
            <person name="Ayuso-Fernandez I."/>
            <person name="Pacheco R."/>
            <person name="Padilla G."/>
            <person name="Ferreira P."/>
            <person name="Barriuso J."/>
            <person name="Kellner H."/>
            <person name="Castanera R."/>
            <person name="Alfaro M."/>
            <person name="Ramirez L."/>
            <person name="Pisabarro A.G."/>
            <person name="Kuo A."/>
            <person name="Tritt A."/>
            <person name="Lipzen A."/>
            <person name="He G."/>
            <person name="Yan M."/>
            <person name="Ng V."/>
            <person name="Cullen D."/>
            <person name="Martin F."/>
            <person name="Rosso M.-N."/>
            <person name="Henrissat B."/>
            <person name="Hibbett D."/>
            <person name="Martinez A.T."/>
            <person name="Grigoriev I.V."/>
        </authorList>
    </citation>
    <scope>NUCLEOTIDE SEQUENCE</scope>
    <source>
        <strain evidence="2">CIRM-BRFM 674</strain>
    </source>
</reference>
<dbReference type="AlphaFoldDB" id="A0A9P6CVJ5"/>
<keyword evidence="3" id="KW-1185">Reference proteome</keyword>